<feature type="compositionally biased region" description="Basic and acidic residues" evidence="1">
    <location>
        <begin position="292"/>
        <end position="306"/>
    </location>
</feature>
<evidence type="ECO:0000256" key="1">
    <source>
        <dbReference type="SAM" id="MobiDB-lite"/>
    </source>
</evidence>
<gene>
    <name evidence="2" type="ORF">RLOC_00006363</name>
</gene>
<dbReference type="InterPro" id="IPR036465">
    <property type="entry name" value="vWFA_dom_sf"/>
</dbReference>
<evidence type="ECO:0000313" key="2">
    <source>
        <dbReference type="EMBL" id="OWK62853.1"/>
    </source>
</evidence>
<dbReference type="Gene3D" id="3.40.50.410">
    <property type="entry name" value="von Willebrand factor, type A domain"/>
    <property type="match status" value="2"/>
</dbReference>
<feature type="region of interest" description="Disordered" evidence="1">
    <location>
        <begin position="288"/>
        <end position="417"/>
    </location>
</feature>
<dbReference type="AlphaFoldDB" id="A0A218VA39"/>
<dbReference type="InterPro" id="IPR050525">
    <property type="entry name" value="ECM_Assembly_Org"/>
</dbReference>
<name>A0A218VA39_9PASE</name>
<dbReference type="EMBL" id="MUZQ01000021">
    <property type="protein sequence ID" value="OWK62853.1"/>
    <property type="molecule type" value="Genomic_DNA"/>
</dbReference>
<proteinExistence type="predicted"/>
<feature type="compositionally biased region" description="Basic and acidic residues" evidence="1">
    <location>
        <begin position="381"/>
        <end position="400"/>
    </location>
</feature>
<dbReference type="PANTHER" id="PTHR24020">
    <property type="entry name" value="COLLAGEN ALPHA"/>
    <property type="match status" value="1"/>
</dbReference>
<dbReference type="SUPFAM" id="SSF53300">
    <property type="entry name" value="vWA-like"/>
    <property type="match status" value="2"/>
</dbReference>
<evidence type="ECO:0000313" key="3">
    <source>
        <dbReference type="Proteomes" id="UP000197619"/>
    </source>
</evidence>
<accession>A0A218VA39</accession>
<comment type="caution">
    <text evidence="2">The sequence shown here is derived from an EMBL/GenBank/DDBJ whole genome shotgun (WGS) entry which is preliminary data.</text>
</comment>
<reference evidence="2 3" key="1">
    <citation type="submission" date="2017-05" db="EMBL/GenBank/DDBJ databases">
        <title>Genome of assembly of the Bengalese finch, Lonchura striata domestica.</title>
        <authorList>
            <person name="Colquitt B.M."/>
            <person name="Brainard M.S."/>
        </authorList>
    </citation>
    <scope>NUCLEOTIDE SEQUENCE [LARGE SCALE GENOMIC DNA]</scope>
    <source>
        <strain evidence="2">White83orange57</strain>
    </source>
</reference>
<keyword evidence="3" id="KW-1185">Reference proteome</keyword>
<protein>
    <submittedName>
        <fullName evidence="2">Uncharacterized protein</fullName>
    </submittedName>
</protein>
<organism evidence="2 3">
    <name type="scientific">Lonchura striata</name>
    <name type="common">white-rumped munia</name>
    <dbReference type="NCBI Taxonomy" id="40157"/>
    <lineage>
        <taxon>Eukaryota</taxon>
        <taxon>Metazoa</taxon>
        <taxon>Chordata</taxon>
        <taxon>Craniata</taxon>
        <taxon>Vertebrata</taxon>
        <taxon>Euteleostomi</taxon>
        <taxon>Archelosauria</taxon>
        <taxon>Archosauria</taxon>
        <taxon>Dinosauria</taxon>
        <taxon>Saurischia</taxon>
        <taxon>Theropoda</taxon>
        <taxon>Coelurosauria</taxon>
        <taxon>Aves</taxon>
        <taxon>Neognathae</taxon>
        <taxon>Neoaves</taxon>
        <taxon>Telluraves</taxon>
        <taxon>Australaves</taxon>
        <taxon>Passeriformes</taxon>
        <taxon>Passeroidea</taxon>
        <taxon>Estrildidae</taxon>
        <taxon>Estrildinae</taxon>
        <taxon>Lonchura</taxon>
    </lineage>
</organism>
<dbReference type="Proteomes" id="UP000197619">
    <property type="component" value="Unassembled WGS sequence"/>
</dbReference>
<sequence length="417" mass="46551">MRPGFPHILVLVTDGQSQDDVVSPARAAHALGFEVAQLGLPWFSMNFQRVEFAQLRFPQFSMNFQEFEVFSKNFQEFVIAQLGFPQFSMSFERVDVAQLGFPWLSIHFQEFEVVQLGFSRFSMSFQEFEVAHLGFPQFSMNFQEFVIAQFGLPWFSKNFQRVEVAQLGFPQFSMNFQEEFEVAQLGFPQFSMNIQGFEGGRCLETLIPRIRSGGIRVIPGIRVIAVGVSGADPMELHRISLQQNPQNVFYVSTFDDFSQILQELIEAICSDPRLPGTQIPLGKISTGSAAHRVYDPHTTKGEKGERGSPGYPGPTGPKGDRGMAGIGIPGTAGMKGEEGEQGIPGPPGQKGDQILGPPGKKGENLGFQKGDITRVQIQPNPRREIPDQLDHKETKEPLEKKGRRVLLDPQDVLENKE</sequence>
<dbReference type="PANTHER" id="PTHR24020:SF20">
    <property type="entry name" value="PH DOMAIN-CONTAINING PROTEIN"/>
    <property type="match status" value="1"/>
</dbReference>